<dbReference type="InterPro" id="IPR000160">
    <property type="entry name" value="GGDEF_dom"/>
</dbReference>
<name>A0AA86IV94_9ENTR</name>
<comment type="pathway">
    <text evidence="2">Purine metabolism; 3',5'-cyclic di-GMP biosynthesis.</text>
</comment>
<feature type="transmembrane region" description="Helical" evidence="7">
    <location>
        <begin position="106"/>
        <end position="132"/>
    </location>
</feature>
<evidence type="ECO:0000256" key="2">
    <source>
        <dbReference type="ARBA" id="ARBA00004665"/>
    </source>
</evidence>
<dbReference type="CDD" id="cd01949">
    <property type="entry name" value="GGDEF"/>
    <property type="match status" value="1"/>
</dbReference>
<feature type="region of interest" description="Disordered" evidence="6">
    <location>
        <begin position="1"/>
        <end position="26"/>
    </location>
</feature>
<evidence type="ECO:0000313" key="10">
    <source>
        <dbReference type="Proteomes" id="UP000682928"/>
    </source>
</evidence>
<dbReference type="NCBIfam" id="TIGR00254">
    <property type="entry name" value="GGDEF"/>
    <property type="match status" value="1"/>
</dbReference>
<dbReference type="GO" id="GO:1902201">
    <property type="term" value="P:negative regulation of bacterial-type flagellum-dependent cell motility"/>
    <property type="evidence" value="ECO:0007669"/>
    <property type="project" value="TreeGrafter"/>
</dbReference>
<gene>
    <name evidence="9" type="primary">adrA</name>
    <name evidence="9" type="ORF">ENKO_33790</name>
</gene>
<keyword evidence="7" id="KW-1133">Transmembrane helix</keyword>
<evidence type="ECO:0000256" key="6">
    <source>
        <dbReference type="SAM" id="MobiDB-lite"/>
    </source>
</evidence>
<dbReference type="NCBIfam" id="NF007599">
    <property type="entry name" value="PRK10245.1"/>
    <property type="match status" value="1"/>
</dbReference>
<dbReference type="EC" id="2.7.7.65" evidence="3"/>
<dbReference type="PANTHER" id="PTHR45138">
    <property type="entry name" value="REGULATORY COMPONENTS OF SENSORY TRANSDUCTION SYSTEM"/>
    <property type="match status" value="1"/>
</dbReference>
<dbReference type="Gene3D" id="3.30.70.270">
    <property type="match status" value="1"/>
</dbReference>
<evidence type="ECO:0000256" key="7">
    <source>
        <dbReference type="SAM" id="Phobius"/>
    </source>
</evidence>
<keyword evidence="4" id="KW-0547">Nucleotide-binding</keyword>
<keyword evidence="4" id="KW-0342">GTP-binding</keyword>
<feature type="domain" description="GGDEF" evidence="8">
    <location>
        <begin position="240"/>
        <end position="371"/>
    </location>
</feature>
<dbReference type="SUPFAM" id="SSF55073">
    <property type="entry name" value="Nucleotide cyclase"/>
    <property type="match status" value="1"/>
</dbReference>
<dbReference type="GO" id="GO:0043709">
    <property type="term" value="P:cell adhesion involved in single-species biofilm formation"/>
    <property type="evidence" value="ECO:0007669"/>
    <property type="project" value="TreeGrafter"/>
</dbReference>
<dbReference type="SMART" id="SM00267">
    <property type="entry name" value="GGDEF"/>
    <property type="match status" value="1"/>
</dbReference>
<keyword evidence="7" id="KW-0812">Transmembrane</keyword>
<proteinExistence type="predicted"/>
<evidence type="ECO:0000256" key="3">
    <source>
        <dbReference type="ARBA" id="ARBA00012528"/>
    </source>
</evidence>
<dbReference type="GO" id="GO:0005525">
    <property type="term" value="F:GTP binding"/>
    <property type="evidence" value="ECO:0007669"/>
    <property type="project" value="UniProtKB-KW"/>
</dbReference>
<dbReference type="FunFam" id="3.30.70.270:FF:000001">
    <property type="entry name" value="Diguanylate cyclase domain protein"/>
    <property type="match status" value="1"/>
</dbReference>
<organism evidence="9 10">
    <name type="scientific">Enterobacter kobei</name>
    <dbReference type="NCBI Taxonomy" id="208224"/>
    <lineage>
        <taxon>Bacteria</taxon>
        <taxon>Pseudomonadati</taxon>
        <taxon>Pseudomonadota</taxon>
        <taxon>Gammaproteobacteria</taxon>
        <taxon>Enterobacterales</taxon>
        <taxon>Enterobacteriaceae</taxon>
        <taxon>Enterobacter</taxon>
        <taxon>Enterobacter cloacae complex</taxon>
    </lineage>
</organism>
<dbReference type="PROSITE" id="PS50887">
    <property type="entry name" value="GGDEF"/>
    <property type="match status" value="1"/>
</dbReference>
<comment type="catalytic activity">
    <reaction evidence="5">
        <text>2 GTP = 3',3'-c-di-GMP + 2 diphosphate</text>
        <dbReference type="Rhea" id="RHEA:24898"/>
        <dbReference type="ChEBI" id="CHEBI:33019"/>
        <dbReference type="ChEBI" id="CHEBI:37565"/>
        <dbReference type="ChEBI" id="CHEBI:58805"/>
        <dbReference type="EC" id="2.7.7.65"/>
    </reaction>
</comment>
<dbReference type="GO" id="GO:0005886">
    <property type="term" value="C:plasma membrane"/>
    <property type="evidence" value="ECO:0007669"/>
    <property type="project" value="TreeGrafter"/>
</dbReference>
<dbReference type="InterPro" id="IPR007894">
    <property type="entry name" value="MASE2"/>
</dbReference>
<evidence type="ECO:0000256" key="4">
    <source>
        <dbReference type="ARBA" id="ARBA00023134"/>
    </source>
</evidence>
<dbReference type="Proteomes" id="UP000682928">
    <property type="component" value="Chromosome"/>
</dbReference>
<dbReference type="RefSeq" id="WP_088220279.1">
    <property type="nucleotide sequence ID" value="NZ_AP024590.1"/>
</dbReference>
<dbReference type="InterPro" id="IPR029787">
    <property type="entry name" value="Nucleotide_cyclase"/>
</dbReference>
<dbReference type="EMBL" id="AP024590">
    <property type="protein sequence ID" value="BCU56785.1"/>
    <property type="molecule type" value="Genomic_DNA"/>
</dbReference>
<evidence type="ECO:0000256" key="5">
    <source>
        <dbReference type="ARBA" id="ARBA00034247"/>
    </source>
</evidence>
<feature type="transmembrane region" description="Helical" evidence="7">
    <location>
        <begin position="46"/>
        <end position="62"/>
    </location>
</feature>
<evidence type="ECO:0000259" key="8">
    <source>
        <dbReference type="PROSITE" id="PS50887"/>
    </source>
</evidence>
<dbReference type="InterPro" id="IPR043128">
    <property type="entry name" value="Rev_trsase/Diguanyl_cyclase"/>
</dbReference>
<accession>A0AA86IV94</accession>
<protein>
    <recommendedName>
        <fullName evidence="3">diguanylate cyclase</fullName>
        <ecNumber evidence="3">2.7.7.65</ecNumber>
    </recommendedName>
</protein>
<dbReference type="GO" id="GO:0052621">
    <property type="term" value="F:diguanylate cyclase activity"/>
    <property type="evidence" value="ECO:0007669"/>
    <property type="project" value="UniProtKB-EC"/>
</dbReference>
<evidence type="ECO:0000256" key="1">
    <source>
        <dbReference type="ARBA" id="ARBA00001946"/>
    </source>
</evidence>
<comment type="cofactor">
    <cofactor evidence="1">
        <name>Mg(2+)</name>
        <dbReference type="ChEBI" id="CHEBI:18420"/>
    </cofactor>
</comment>
<reference evidence="9" key="1">
    <citation type="submission" date="2021-04" db="EMBL/GenBank/DDBJ databases">
        <title>Difference and commonality of drug resistance evolution in various bacteria. and drug sensitivity profiles.</title>
        <authorList>
            <person name="Maeda T."/>
            <person name="Shibai A."/>
            <person name="Kawada K."/>
            <person name="Kotani H."/>
            <person name="Tarusawa Y."/>
            <person name="Tanabe K."/>
            <person name="Furusawa C."/>
        </authorList>
    </citation>
    <scope>NUCLEOTIDE SEQUENCE</scope>
    <source>
        <strain evidence="9">JCM 8580</strain>
    </source>
</reference>
<dbReference type="InterPro" id="IPR050469">
    <property type="entry name" value="Diguanylate_Cyclase"/>
</dbReference>
<dbReference type="AlphaFoldDB" id="A0AA86IV94"/>
<evidence type="ECO:0000313" key="9">
    <source>
        <dbReference type="EMBL" id="BCU56785.1"/>
    </source>
</evidence>
<feature type="transmembrane region" description="Helical" evidence="7">
    <location>
        <begin position="144"/>
        <end position="167"/>
    </location>
</feature>
<dbReference type="Pfam" id="PF00990">
    <property type="entry name" value="GGDEF"/>
    <property type="match status" value="1"/>
</dbReference>
<feature type="compositionally biased region" description="Low complexity" evidence="6">
    <location>
        <begin position="14"/>
        <end position="26"/>
    </location>
</feature>
<dbReference type="Pfam" id="PF05230">
    <property type="entry name" value="MASE2"/>
    <property type="match status" value="1"/>
</dbReference>
<feature type="transmembrane region" description="Helical" evidence="7">
    <location>
        <begin position="174"/>
        <end position="193"/>
    </location>
</feature>
<dbReference type="PANTHER" id="PTHR45138:SF24">
    <property type="entry name" value="DIGUANYLATE CYCLASE DGCC-RELATED"/>
    <property type="match status" value="1"/>
</dbReference>
<keyword evidence="7" id="KW-0472">Membrane</keyword>
<sequence length="371" mass="40926">MFPKIMNDNNFYTSAPSQPDSDSLQSQDEQYRAGQQFVRRAKMPRVAGIGGLYFPLAGVMVTQSLAGGWWLVLLSWAFIWPHFAWQRAVRASDPKRAELTNLKTDAIFAGIWIAIIGVNVMPTAALVMMIGVNLMGAGGPKLCGLGMLLLVATCLGTLQITGIPVVLTSTPLEGWLSIPFLMLYPMLFAWGSYKTANRLAAQKRRLQVMSTRDGMTGVYNRRYWEILLRNEYDNCRRHELTSTVLLIDLDHFKTINDTCGHDVGDEAIIALTHHLQMSLRGGDVIGRFGGDEFAVIMNGTSAESAAAAMSRVHARLATFRLSCAPHVTLHISVGVAPLTADMLHYREWLKAADVALYKAKKAGRNRTEIAA</sequence>